<sequence length="97" mass="11174">MNIIHSIDAWVCREIVKRLNLLDIEVSPIHDSFGVHPNHCDELRRVYRELLAELYESDILTNLLKEITGSDIKIDIPPADENIAQAIRDNVNGYYIC</sequence>
<dbReference type="RefSeq" id="WP_042960277.1">
    <property type="nucleotide sequence ID" value="NZ_JACXXC010000001.1"/>
</dbReference>
<name>A0A825BCW9_CAMFE</name>
<gene>
    <name evidence="2" type="ORF">CX802_07895</name>
</gene>
<dbReference type="Pfam" id="PF00940">
    <property type="entry name" value="RNA_pol"/>
    <property type="match status" value="1"/>
</dbReference>
<comment type="caution">
    <text evidence="2">The sequence shown here is derived from an EMBL/GenBank/DDBJ whole genome shotgun (WGS) entry which is preliminary data.</text>
</comment>
<dbReference type="InterPro" id="IPR043502">
    <property type="entry name" value="DNA/RNA_pol_sf"/>
</dbReference>
<dbReference type="Gene3D" id="3.30.70.370">
    <property type="match status" value="1"/>
</dbReference>
<dbReference type="Proteomes" id="UP000535509">
    <property type="component" value="Unassembled WGS sequence"/>
</dbReference>
<protein>
    <recommendedName>
        <fullName evidence="1">DNA-directed RNA polymerase C-terminal domain-containing protein</fullName>
    </recommendedName>
</protein>
<dbReference type="SUPFAM" id="SSF56672">
    <property type="entry name" value="DNA/RNA polymerases"/>
    <property type="match status" value="1"/>
</dbReference>
<dbReference type="EMBL" id="AABTCC010000027">
    <property type="protein sequence ID" value="EAI8859746.1"/>
    <property type="molecule type" value="Genomic_DNA"/>
</dbReference>
<evidence type="ECO:0000313" key="2">
    <source>
        <dbReference type="EMBL" id="EAI8859746.1"/>
    </source>
</evidence>
<organism evidence="2 3">
    <name type="scientific">Campylobacter fetus</name>
    <dbReference type="NCBI Taxonomy" id="196"/>
    <lineage>
        <taxon>Bacteria</taxon>
        <taxon>Pseudomonadati</taxon>
        <taxon>Campylobacterota</taxon>
        <taxon>Epsilonproteobacteria</taxon>
        <taxon>Campylobacterales</taxon>
        <taxon>Campylobacteraceae</taxon>
        <taxon>Campylobacter</taxon>
    </lineage>
</organism>
<feature type="domain" description="DNA-directed RNA polymerase C-terminal" evidence="1">
    <location>
        <begin position="2"/>
        <end position="68"/>
    </location>
</feature>
<dbReference type="InterPro" id="IPR046950">
    <property type="entry name" value="DNA-dir_Rpol_C_phage-type"/>
</dbReference>
<accession>A0A825BCW9</accession>
<dbReference type="AlphaFoldDB" id="A0A825BCW9"/>
<evidence type="ECO:0000313" key="3">
    <source>
        <dbReference type="Proteomes" id="UP000535509"/>
    </source>
</evidence>
<evidence type="ECO:0000259" key="1">
    <source>
        <dbReference type="Pfam" id="PF00940"/>
    </source>
</evidence>
<proteinExistence type="predicted"/>
<reference evidence="2 3" key="1">
    <citation type="submission" date="2018-06" db="EMBL/GenBank/DDBJ databases">
        <authorList>
            <consortium name="PulseNet: The National Subtyping Network for Foodborne Disease Surveillance"/>
            <person name="Tarr C.L."/>
            <person name="Trees E."/>
            <person name="Katz L.S."/>
            <person name="Carleton-Romer H.A."/>
            <person name="Stroika S."/>
            <person name="Kucerova Z."/>
            <person name="Roache K.F."/>
            <person name="Sabol A.L."/>
            <person name="Besser J."/>
            <person name="Gerner-Smidt P."/>
        </authorList>
    </citation>
    <scope>NUCLEOTIDE SEQUENCE [LARGE SCALE GENOMIC DNA]</scope>
    <source>
        <strain evidence="2 3">PNUSAC001503</strain>
    </source>
</reference>
<keyword evidence="3" id="KW-1185">Reference proteome</keyword>